<sequence length="123" mass="13812">MVHPAVVRQMPSCEIQHSKNSFLSHCAPPLGYSETPSGHSETSCELQTSTLRISRALHEGNPAQHARRYLLIVCETVRYKKDWHCLKSQALSVCGRTPRMFQPNTGYFCWACHQSICAAVPGR</sequence>
<reference evidence="1 2" key="1">
    <citation type="submission" date="2020-02" db="EMBL/GenBank/DDBJ databases">
        <authorList>
            <person name="Ferguson B K."/>
        </authorList>
    </citation>
    <scope>NUCLEOTIDE SEQUENCE [LARGE SCALE GENOMIC DNA]</scope>
</reference>
<dbReference type="EMBL" id="CADCXU010018997">
    <property type="protein sequence ID" value="CAB0007345.1"/>
    <property type="molecule type" value="Genomic_DNA"/>
</dbReference>
<evidence type="ECO:0000313" key="2">
    <source>
        <dbReference type="Proteomes" id="UP000479000"/>
    </source>
</evidence>
<protein>
    <submittedName>
        <fullName evidence="1">Uncharacterized protein</fullName>
    </submittedName>
</protein>
<gene>
    <name evidence="1" type="ORF">NTEN_LOCUS12634</name>
</gene>
<dbReference type="AlphaFoldDB" id="A0A6H5GSK2"/>
<organism evidence="1 2">
    <name type="scientific">Nesidiocoris tenuis</name>
    <dbReference type="NCBI Taxonomy" id="355587"/>
    <lineage>
        <taxon>Eukaryota</taxon>
        <taxon>Metazoa</taxon>
        <taxon>Ecdysozoa</taxon>
        <taxon>Arthropoda</taxon>
        <taxon>Hexapoda</taxon>
        <taxon>Insecta</taxon>
        <taxon>Pterygota</taxon>
        <taxon>Neoptera</taxon>
        <taxon>Paraneoptera</taxon>
        <taxon>Hemiptera</taxon>
        <taxon>Heteroptera</taxon>
        <taxon>Panheteroptera</taxon>
        <taxon>Cimicomorpha</taxon>
        <taxon>Miridae</taxon>
        <taxon>Dicyphina</taxon>
        <taxon>Nesidiocoris</taxon>
    </lineage>
</organism>
<name>A0A6H5GSK2_9HEMI</name>
<dbReference type="Proteomes" id="UP000479000">
    <property type="component" value="Unassembled WGS sequence"/>
</dbReference>
<accession>A0A6H5GSK2</accession>
<proteinExistence type="predicted"/>
<keyword evidence="2" id="KW-1185">Reference proteome</keyword>
<evidence type="ECO:0000313" key="1">
    <source>
        <dbReference type="EMBL" id="CAB0007345.1"/>
    </source>
</evidence>